<proteinExistence type="predicted"/>
<dbReference type="EMBL" id="JASCZI010183386">
    <property type="protein sequence ID" value="MED6189341.1"/>
    <property type="molecule type" value="Genomic_DNA"/>
</dbReference>
<gene>
    <name evidence="1" type="ORF">PIB30_095047</name>
</gene>
<evidence type="ECO:0000313" key="2">
    <source>
        <dbReference type="Proteomes" id="UP001341840"/>
    </source>
</evidence>
<protein>
    <submittedName>
        <fullName evidence="1">Uncharacterized protein</fullName>
    </submittedName>
</protein>
<comment type="caution">
    <text evidence="1">The sequence shown here is derived from an EMBL/GenBank/DDBJ whole genome shotgun (WGS) entry which is preliminary data.</text>
</comment>
<name>A0ABU6WWQ5_9FABA</name>
<reference evidence="1 2" key="1">
    <citation type="journal article" date="2023" name="Plants (Basel)">
        <title>Bridging the Gap: Combining Genomics and Transcriptomics Approaches to Understand Stylosanthes scabra, an Orphan Legume from the Brazilian Caatinga.</title>
        <authorList>
            <person name="Ferreira-Neto J.R.C."/>
            <person name="da Silva M.D."/>
            <person name="Binneck E."/>
            <person name="de Melo N.F."/>
            <person name="da Silva R.H."/>
            <person name="de Melo A.L.T.M."/>
            <person name="Pandolfi V."/>
            <person name="Bustamante F.O."/>
            <person name="Brasileiro-Vidal A.C."/>
            <person name="Benko-Iseppon A.M."/>
        </authorList>
    </citation>
    <scope>NUCLEOTIDE SEQUENCE [LARGE SCALE GENOMIC DNA]</scope>
    <source>
        <tissue evidence="1">Leaves</tissue>
    </source>
</reference>
<dbReference type="Proteomes" id="UP001341840">
    <property type="component" value="Unassembled WGS sequence"/>
</dbReference>
<sequence length="67" mass="7720">MISKCVITLTKNLQDSNAEEYAVLGSCSVLVTQMVIKHLDTGLKSFYSFIMTILSRHFDFHCFPLWF</sequence>
<organism evidence="1 2">
    <name type="scientific">Stylosanthes scabra</name>
    <dbReference type="NCBI Taxonomy" id="79078"/>
    <lineage>
        <taxon>Eukaryota</taxon>
        <taxon>Viridiplantae</taxon>
        <taxon>Streptophyta</taxon>
        <taxon>Embryophyta</taxon>
        <taxon>Tracheophyta</taxon>
        <taxon>Spermatophyta</taxon>
        <taxon>Magnoliopsida</taxon>
        <taxon>eudicotyledons</taxon>
        <taxon>Gunneridae</taxon>
        <taxon>Pentapetalae</taxon>
        <taxon>rosids</taxon>
        <taxon>fabids</taxon>
        <taxon>Fabales</taxon>
        <taxon>Fabaceae</taxon>
        <taxon>Papilionoideae</taxon>
        <taxon>50 kb inversion clade</taxon>
        <taxon>dalbergioids sensu lato</taxon>
        <taxon>Dalbergieae</taxon>
        <taxon>Pterocarpus clade</taxon>
        <taxon>Stylosanthes</taxon>
    </lineage>
</organism>
<evidence type="ECO:0000313" key="1">
    <source>
        <dbReference type="EMBL" id="MED6189341.1"/>
    </source>
</evidence>
<keyword evidence="2" id="KW-1185">Reference proteome</keyword>
<accession>A0ABU6WWQ5</accession>